<dbReference type="InterPro" id="IPR016024">
    <property type="entry name" value="ARM-type_fold"/>
</dbReference>
<feature type="repeat" description="ANK" evidence="1">
    <location>
        <begin position="219"/>
        <end position="251"/>
    </location>
</feature>
<keyword evidence="3" id="KW-1185">Reference proteome</keyword>
<dbReference type="SMART" id="SM00248">
    <property type="entry name" value="ANK"/>
    <property type="match status" value="2"/>
</dbReference>
<evidence type="ECO:0000256" key="1">
    <source>
        <dbReference type="PROSITE-ProRule" id="PRU00023"/>
    </source>
</evidence>
<dbReference type="InterPro" id="IPR036770">
    <property type="entry name" value="Ankyrin_rpt-contain_sf"/>
</dbReference>
<dbReference type="SUPFAM" id="SSF48403">
    <property type="entry name" value="Ankyrin repeat"/>
    <property type="match status" value="1"/>
</dbReference>
<name>X6PD45_RETFI</name>
<dbReference type="Gene3D" id="1.25.40.20">
    <property type="entry name" value="Ankyrin repeat-containing domain"/>
    <property type="match status" value="1"/>
</dbReference>
<evidence type="ECO:0000313" key="3">
    <source>
        <dbReference type="Proteomes" id="UP000023152"/>
    </source>
</evidence>
<feature type="non-terminal residue" evidence="2">
    <location>
        <position position="1"/>
    </location>
</feature>
<protein>
    <submittedName>
        <fullName evidence="2">Uncharacterized protein</fullName>
    </submittedName>
</protein>
<keyword evidence="1" id="KW-0040">ANK repeat</keyword>
<dbReference type="InterPro" id="IPR002110">
    <property type="entry name" value="Ankyrin_rpt"/>
</dbReference>
<organism evidence="2 3">
    <name type="scientific">Reticulomyxa filosa</name>
    <dbReference type="NCBI Taxonomy" id="46433"/>
    <lineage>
        <taxon>Eukaryota</taxon>
        <taxon>Sar</taxon>
        <taxon>Rhizaria</taxon>
        <taxon>Retaria</taxon>
        <taxon>Foraminifera</taxon>
        <taxon>Monothalamids</taxon>
        <taxon>Reticulomyxidae</taxon>
        <taxon>Reticulomyxa</taxon>
    </lineage>
</organism>
<sequence>IRKSRAKSLGVISKKFDDQQLENLMNTLINGLKDKDKGVCESHAALLGVNALPGWNRSCYFYSYEKAFEEILMKLNENQSERIFDRLLMSFERISTKLNDKQLYLLVIHVLERMKKRFTHIPYALSKISKDMWKRLTIYGLKENIQLKNKNTLMNKDDPNNCIWKANDANIELFIIEENTYKECYAVVHEAARAGDLSQFKLVLQNHPIIDINDSCNEHQQTPLHLAINHQHWDISRCCIEQGAYIDIRESAVNSFILRSPFENIMKYIMKHKKNKNTKEYLDAIDMCKLILNNKQCIQ</sequence>
<comment type="caution">
    <text evidence="2">The sequence shown here is derived from an EMBL/GenBank/DDBJ whole genome shotgun (WGS) entry which is preliminary data.</text>
</comment>
<dbReference type="EMBL" id="ASPP01000718">
    <property type="protein sequence ID" value="ETO36385.1"/>
    <property type="molecule type" value="Genomic_DNA"/>
</dbReference>
<gene>
    <name evidence="2" type="ORF">RFI_00679</name>
</gene>
<reference evidence="2 3" key="1">
    <citation type="journal article" date="2013" name="Curr. Biol.">
        <title>The Genome of the Foraminiferan Reticulomyxa filosa.</title>
        <authorList>
            <person name="Glockner G."/>
            <person name="Hulsmann N."/>
            <person name="Schleicher M."/>
            <person name="Noegel A.A."/>
            <person name="Eichinger L."/>
            <person name="Gallinger C."/>
            <person name="Pawlowski J."/>
            <person name="Sierra R."/>
            <person name="Euteneuer U."/>
            <person name="Pillet L."/>
            <person name="Moustafa A."/>
            <person name="Platzer M."/>
            <person name="Groth M."/>
            <person name="Szafranski K."/>
            <person name="Schliwa M."/>
        </authorList>
    </citation>
    <scope>NUCLEOTIDE SEQUENCE [LARGE SCALE GENOMIC DNA]</scope>
</reference>
<dbReference type="Proteomes" id="UP000023152">
    <property type="component" value="Unassembled WGS sequence"/>
</dbReference>
<proteinExistence type="predicted"/>
<evidence type="ECO:0000313" key="2">
    <source>
        <dbReference type="EMBL" id="ETO36385.1"/>
    </source>
</evidence>
<dbReference type="Pfam" id="PF00023">
    <property type="entry name" value="Ank"/>
    <property type="match status" value="1"/>
</dbReference>
<dbReference type="SUPFAM" id="SSF48371">
    <property type="entry name" value="ARM repeat"/>
    <property type="match status" value="1"/>
</dbReference>
<accession>X6PD45</accession>
<dbReference type="AlphaFoldDB" id="X6PD45"/>
<dbReference type="PROSITE" id="PS50088">
    <property type="entry name" value="ANK_REPEAT"/>
    <property type="match status" value="1"/>
</dbReference>